<evidence type="ECO:0000313" key="8">
    <source>
        <dbReference type="Proteomes" id="UP000006201"/>
    </source>
</evidence>
<dbReference type="InterPro" id="IPR025944">
    <property type="entry name" value="Sigma_54_int_dom_CS"/>
</dbReference>
<keyword evidence="1" id="KW-0547">Nucleotide-binding</keyword>
<dbReference type="STRING" id="87626.PTD2_12019"/>
<dbReference type="PROSITE" id="PS50045">
    <property type="entry name" value="SIGMA54_INTERACT_4"/>
    <property type="match status" value="1"/>
</dbReference>
<reference evidence="7 8" key="1">
    <citation type="submission" date="2006-02" db="EMBL/GenBank/DDBJ databases">
        <authorList>
            <person name="Moran M.A."/>
            <person name="Kjelleberg S."/>
            <person name="Egan S."/>
            <person name="Saunders N."/>
            <person name="Thomas T."/>
            <person name="Ferriera S."/>
            <person name="Johnson J."/>
            <person name="Kravitz S."/>
            <person name="Halpern A."/>
            <person name="Remington K."/>
            <person name="Beeson K."/>
            <person name="Tran B."/>
            <person name="Rogers Y.-H."/>
            <person name="Friedman R."/>
            <person name="Venter J.C."/>
        </authorList>
    </citation>
    <scope>NUCLEOTIDE SEQUENCE [LARGE SCALE GENOMIC DNA]</scope>
    <source>
        <strain evidence="7 8">D2</strain>
    </source>
</reference>
<protein>
    <submittedName>
        <fullName evidence="7">Putative flagellar regulatory protein A (Polar flagellae)</fullName>
    </submittedName>
</protein>
<dbReference type="GO" id="GO:0005524">
    <property type="term" value="F:ATP binding"/>
    <property type="evidence" value="ECO:0007669"/>
    <property type="project" value="UniProtKB-KW"/>
</dbReference>
<dbReference type="SMART" id="SM00382">
    <property type="entry name" value="AAA"/>
    <property type="match status" value="1"/>
</dbReference>
<dbReference type="PROSITE" id="PS00676">
    <property type="entry name" value="SIGMA54_INTERACT_2"/>
    <property type="match status" value="1"/>
</dbReference>
<evidence type="ECO:0000256" key="1">
    <source>
        <dbReference type="ARBA" id="ARBA00022741"/>
    </source>
</evidence>
<keyword evidence="3" id="KW-0805">Transcription regulation</keyword>
<evidence type="ECO:0000256" key="2">
    <source>
        <dbReference type="ARBA" id="ARBA00022840"/>
    </source>
</evidence>
<evidence type="ECO:0000256" key="3">
    <source>
        <dbReference type="ARBA" id="ARBA00023015"/>
    </source>
</evidence>
<dbReference type="SUPFAM" id="SSF46689">
    <property type="entry name" value="Homeodomain-like"/>
    <property type="match status" value="1"/>
</dbReference>
<dbReference type="PANTHER" id="PTHR32071:SF117">
    <property type="entry name" value="PTS-DEPENDENT DIHYDROXYACETONE KINASE OPERON REGULATORY PROTEIN-RELATED"/>
    <property type="match status" value="1"/>
</dbReference>
<evidence type="ECO:0000256" key="4">
    <source>
        <dbReference type="ARBA" id="ARBA00023125"/>
    </source>
</evidence>
<dbReference type="GO" id="GO:0043565">
    <property type="term" value="F:sequence-specific DNA binding"/>
    <property type="evidence" value="ECO:0007669"/>
    <property type="project" value="InterPro"/>
</dbReference>
<dbReference type="InterPro" id="IPR025662">
    <property type="entry name" value="Sigma_54_int_dom_ATP-bd_1"/>
</dbReference>
<dbReference type="FunFam" id="3.40.50.300:FF:000006">
    <property type="entry name" value="DNA-binding transcriptional regulator NtrC"/>
    <property type="match status" value="1"/>
</dbReference>
<dbReference type="Pfam" id="PF06490">
    <property type="entry name" value="FleQ"/>
    <property type="match status" value="1"/>
</dbReference>
<keyword evidence="2" id="KW-0067">ATP-binding</keyword>
<dbReference type="Pfam" id="PF00158">
    <property type="entry name" value="Sigma54_activat"/>
    <property type="match status" value="1"/>
</dbReference>
<dbReference type="Gene3D" id="1.10.10.60">
    <property type="entry name" value="Homeodomain-like"/>
    <property type="match status" value="1"/>
</dbReference>
<gene>
    <name evidence="7" type="ORF">PTD2_12019</name>
</gene>
<dbReference type="InterPro" id="IPR058031">
    <property type="entry name" value="AAA_lid_NorR"/>
</dbReference>
<dbReference type="InterPro" id="IPR002078">
    <property type="entry name" value="Sigma_54_int"/>
</dbReference>
<name>A4C6D8_9GAMM</name>
<sequence>MTENNTILILDENQQRAYGLSASLSFINETNCLVNDENYLNFVKVPESVTAFILGASSFIDHEALIRAHPAVPFLLIGDTLKPLLSLANVVGLINEPFNYALTTQLIHDCQEYQRLIPGKRRHDDEKQRFDGLVGETPVVQEVRFLISQVAKTEANVLILGESGTGKEVVARNVHLLSPRSNGPFVPVNCGAIPGELLESELFGHEKGAFTGAISTRKGRFELAQGGTLFLDEIGDMPLQMQVKLLRVLQERSYERVGGAKAIKADVRIIAATHRNLEQMIEEARFREDLYYRLNVFPIDNPSLRDRKADIPLLLKEVMKRNVNQGGASTKFTERALASLQEHDWPGNVRELANLVERMAIMFPEKVVDAADLPKKYQHVDLDAYIPEYPEEILERQALNDIFSAGFDDFSEEEPSNQFNQAEHTFGLLPDEGIDLKDFLAELEISLISQALDRYDYVVARAAEVLGVRRTTLVEKMKKYNLNRD</sequence>
<dbReference type="Pfam" id="PF25601">
    <property type="entry name" value="AAA_lid_14"/>
    <property type="match status" value="1"/>
</dbReference>
<dbReference type="EMBL" id="AAOH01000002">
    <property type="protein sequence ID" value="EAR29542.1"/>
    <property type="molecule type" value="Genomic_DNA"/>
</dbReference>
<dbReference type="OrthoDB" id="9804019at2"/>
<evidence type="ECO:0000313" key="7">
    <source>
        <dbReference type="EMBL" id="EAR29542.1"/>
    </source>
</evidence>
<proteinExistence type="predicted"/>
<dbReference type="SUPFAM" id="SSF52540">
    <property type="entry name" value="P-loop containing nucleoside triphosphate hydrolases"/>
    <property type="match status" value="1"/>
</dbReference>
<dbReference type="AlphaFoldDB" id="A4C6D8"/>
<keyword evidence="5" id="KW-0804">Transcription</keyword>
<dbReference type="GO" id="GO:0006355">
    <property type="term" value="P:regulation of DNA-templated transcription"/>
    <property type="evidence" value="ECO:0007669"/>
    <property type="project" value="InterPro"/>
</dbReference>
<keyword evidence="7" id="KW-0282">Flagellum</keyword>
<organism evidence="7 8">
    <name type="scientific">Pseudoalteromonas tunicata D2</name>
    <dbReference type="NCBI Taxonomy" id="87626"/>
    <lineage>
        <taxon>Bacteria</taxon>
        <taxon>Pseudomonadati</taxon>
        <taxon>Pseudomonadota</taxon>
        <taxon>Gammaproteobacteria</taxon>
        <taxon>Alteromonadales</taxon>
        <taxon>Pseudoalteromonadaceae</taxon>
        <taxon>Pseudoalteromonas</taxon>
    </lineage>
</organism>
<evidence type="ECO:0000259" key="6">
    <source>
        <dbReference type="PROSITE" id="PS50045"/>
    </source>
</evidence>
<dbReference type="PANTHER" id="PTHR32071">
    <property type="entry name" value="TRANSCRIPTIONAL REGULATORY PROTEIN"/>
    <property type="match status" value="1"/>
</dbReference>
<evidence type="ECO:0000256" key="5">
    <source>
        <dbReference type="ARBA" id="ARBA00023163"/>
    </source>
</evidence>
<dbReference type="CDD" id="cd00009">
    <property type="entry name" value="AAA"/>
    <property type="match status" value="1"/>
</dbReference>
<dbReference type="HOGENOM" id="CLU_000445_0_7_6"/>
<dbReference type="PROSITE" id="PS00688">
    <property type="entry name" value="SIGMA54_INTERACT_3"/>
    <property type="match status" value="1"/>
</dbReference>
<dbReference type="InterPro" id="IPR003593">
    <property type="entry name" value="AAA+_ATPase"/>
</dbReference>
<dbReference type="InterPro" id="IPR025943">
    <property type="entry name" value="Sigma_54_int_dom_ATP-bd_2"/>
</dbReference>
<dbReference type="Pfam" id="PF02954">
    <property type="entry name" value="HTH_8"/>
    <property type="match status" value="1"/>
</dbReference>
<dbReference type="InterPro" id="IPR009057">
    <property type="entry name" value="Homeodomain-like_sf"/>
</dbReference>
<keyword evidence="4" id="KW-0238">DNA-binding</keyword>
<dbReference type="InterPro" id="IPR002197">
    <property type="entry name" value="HTH_Fis"/>
</dbReference>
<dbReference type="Proteomes" id="UP000006201">
    <property type="component" value="Unassembled WGS sequence"/>
</dbReference>
<dbReference type="Gene3D" id="1.10.8.60">
    <property type="match status" value="1"/>
</dbReference>
<keyword evidence="7" id="KW-0969">Cilium</keyword>
<dbReference type="PRINTS" id="PR01590">
    <property type="entry name" value="HTHFIS"/>
</dbReference>
<dbReference type="InterPro" id="IPR027417">
    <property type="entry name" value="P-loop_NTPase"/>
</dbReference>
<keyword evidence="7" id="KW-0966">Cell projection</keyword>
<dbReference type="InterPro" id="IPR010518">
    <property type="entry name" value="FleQ"/>
</dbReference>
<dbReference type="Gene3D" id="3.40.50.300">
    <property type="entry name" value="P-loop containing nucleotide triphosphate hydrolases"/>
    <property type="match status" value="1"/>
</dbReference>
<accession>A4C6D8</accession>
<dbReference type="PROSITE" id="PS00675">
    <property type="entry name" value="SIGMA54_INTERACT_1"/>
    <property type="match status" value="1"/>
</dbReference>
<keyword evidence="8" id="KW-1185">Reference proteome</keyword>
<comment type="caution">
    <text evidence="7">The sequence shown here is derived from an EMBL/GenBank/DDBJ whole genome shotgun (WGS) entry which is preliminary data.</text>
</comment>
<feature type="domain" description="Sigma-54 factor interaction" evidence="6">
    <location>
        <begin position="133"/>
        <end position="361"/>
    </location>
</feature>
<dbReference type="RefSeq" id="WP_009837416.1">
    <property type="nucleotide sequence ID" value="NZ_AAOH01000002.1"/>
</dbReference>
<dbReference type="Gene3D" id="3.40.50.2300">
    <property type="match status" value="1"/>
</dbReference>
<dbReference type="eggNOG" id="COG2204">
    <property type="taxonomic scope" value="Bacteria"/>
</dbReference>